<dbReference type="InterPro" id="IPR011489">
    <property type="entry name" value="EMI_domain"/>
</dbReference>
<evidence type="ECO:0000256" key="1">
    <source>
        <dbReference type="ARBA" id="ARBA00004613"/>
    </source>
</evidence>
<dbReference type="Proteomes" id="UP000812440">
    <property type="component" value="Chromosome 8_10"/>
</dbReference>
<dbReference type="OrthoDB" id="10266508at2759"/>
<comment type="subcellular location">
    <subcellularLocation>
        <location evidence="1">Secreted</location>
    </subcellularLocation>
</comment>
<dbReference type="GO" id="GO:0005576">
    <property type="term" value="C:extracellular region"/>
    <property type="evidence" value="ECO:0007669"/>
    <property type="project" value="UniProtKB-SubCell"/>
</dbReference>
<dbReference type="GO" id="GO:0031012">
    <property type="term" value="C:extracellular matrix"/>
    <property type="evidence" value="ECO:0007669"/>
    <property type="project" value="TreeGrafter"/>
</dbReference>
<accession>A0A8T2JLN0</accession>
<dbReference type="AlphaFoldDB" id="A0A8T2JLN0"/>
<evidence type="ECO:0000256" key="3">
    <source>
        <dbReference type="ARBA" id="ARBA00022729"/>
    </source>
</evidence>
<evidence type="ECO:0000256" key="4">
    <source>
        <dbReference type="ARBA" id="ARBA00023157"/>
    </source>
</evidence>
<feature type="region of interest" description="Disordered" evidence="5">
    <location>
        <begin position="87"/>
        <end position="128"/>
    </location>
</feature>
<comment type="caution">
    <text evidence="7">The sequence shown here is derived from an EMBL/GenBank/DDBJ whole genome shotgun (WGS) entry which is preliminary data.</text>
</comment>
<sequence length="717" mass="79179">MYVVEKNVTCTQQDGMEPYIKAEYLKCAWGPKCQGNVVYRTLFRPKYKIGYKVVTELQWRCCPGHSGDSCQDGIMPQAGFLPPFKGPKAGPAQMPFPPSKTPPSYNKHKPETLPETPIPPNKHGYGRKLSPMIGERLDRVEEEVRRLSQSYESLQGMVTSLGDSLRLSIQEDTNKIISSLVSGQSSAAHSSVGFGVIPDALAEAPHVPGDLSGRVAEVSETLRSKTELLDEVNGMVMGHEEQLKHLLEATKPSVFTSTELLDQYLDRKLAEARVQLLDGLEKRLQNIQGACEAKVKAVKKECIDGEQAASQRIHQEIDGREVEMRKEMSDLQSKVNGFNAPEGCCSQVESLNRRTEELELGLRKLSEEHHSFSQKMDMEVARIVVEPQVSVRIDEVESRLNLTEEGIRRCCHEGGQFLNELDGVNISVDNKLRVLEERLLTAVGELANTTVPLDGAVMPLLDAQIADLRREGTEGLSGIQNRLTAMEELCTTGCSSHGGESILEIHKDLSQCHEQNQDLRTQLGHLNNTVIDIQRHLELQKEEALQGEITLLQVNLRSVGKSMHGLEETVTKFADAVVQVNSTAEERGSRLSNELVSIQGQVQGQSSQIRNSRTQLSGLRGDMERIKARLAGQMGSCQVLARDLKGEVGKVERKLMQVESSCQGHDAGLLNYLDHINSTLASHEHDLVILRQGLTKVGHHATSLPMPTTTAATPGKK</sequence>
<dbReference type="Pfam" id="PF07546">
    <property type="entry name" value="EMI"/>
    <property type="match status" value="1"/>
</dbReference>
<gene>
    <name evidence="7" type="ORF">GDO86_013867</name>
</gene>
<evidence type="ECO:0000313" key="7">
    <source>
        <dbReference type="EMBL" id="KAG8446175.1"/>
    </source>
</evidence>
<organism evidence="7 8">
    <name type="scientific">Hymenochirus boettgeri</name>
    <name type="common">Congo dwarf clawed frog</name>
    <dbReference type="NCBI Taxonomy" id="247094"/>
    <lineage>
        <taxon>Eukaryota</taxon>
        <taxon>Metazoa</taxon>
        <taxon>Chordata</taxon>
        <taxon>Craniata</taxon>
        <taxon>Vertebrata</taxon>
        <taxon>Euteleostomi</taxon>
        <taxon>Amphibia</taxon>
        <taxon>Batrachia</taxon>
        <taxon>Anura</taxon>
        <taxon>Pipoidea</taxon>
        <taxon>Pipidae</taxon>
        <taxon>Pipinae</taxon>
        <taxon>Hymenochirus</taxon>
    </lineage>
</organism>
<dbReference type="EMBL" id="JAACNH010000003">
    <property type="protein sequence ID" value="KAG8446175.1"/>
    <property type="molecule type" value="Genomic_DNA"/>
</dbReference>
<protein>
    <recommendedName>
        <fullName evidence="6">EMI domain-containing protein</fullName>
    </recommendedName>
</protein>
<evidence type="ECO:0000256" key="2">
    <source>
        <dbReference type="ARBA" id="ARBA00022525"/>
    </source>
</evidence>
<reference evidence="7" key="1">
    <citation type="thesis" date="2020" institute="ProQuest LLC" country="789 East Eisenhower Parkway, Ann Arbor, MI, USA">
        <title>Comparative Genomics and Chromosome Evolution.</title>
        <authorList>
            <person name="Mudd A.B."/>
        </authorList>
    </citation>
    <scope>NUCLEOTIDE SEQUENCE</scope>
    <source>
        <strain evidence="7">Female2</strain>
        <tissue evidence="7">Blood</tissue>
    </source>
</reference>
<evidence type="ECO:0000259" key="6">
    <source>
        <dbReference type="PROSITE" id="PS51041"/>
    </source>
</evidence>
<keyword evidence="8" id="KW-1185">Reference proteome</keyword>
<keyword evidence="2" id="KW-0964">Secreted</keyword>
<keyword evidence="3" id="KW-0732">Signal</keyword>
<feature type="domain" description="EMI" evidence="6">
    <location>
        <begin position="1"/>
        <end position="72"/>
    </location>
</feature>
<dbReference type="PANTHER" id="PTHR15427">
    <property type="entry name" value="EMILIN ELASTIN MICROFIBRIL INTERFACE-LOCATED PROTEIN ELASTIN MICROFIBRIL INTERFACER"/>
    <property type="match status" value="1"/>
</dbReference>
<dbReference type="PANTHER" id="PTHR15427:SF2">
    <property type="entry name" value="EMILIN-3"/>
    <property type="match status" value="1"/>
</dbReference>
<evidence type="ECO:0000256" key="5">
    <source>
        <dbReference type="SAM" id="MobiDB-lite"/>
    </source>
</evidence>
<dbReference type="PROSITE" id="PS51041">
    <property type="entry name" value="EMI"/>
    <property type="match status" value="1"/>
</dbReference>
<name>A0A8T2JLN0_9PIPI</name>
<dbReference type="InterPro" id="IPR050392">
    <property type="entry name" value="Collagen/C1q_domain"/>
</dbReference>
<evidence type="ECO:0000313" key="8">
    <source>
        <dbReference type="Proteomes" id="UP000812440"/>
    </source>
</evidence>
<keyword evidence="4" id="KW-1015">Disulfide bond</keyword>
<proteinExistence type="predicted"/>
<dbReference type="Gene3D" id="1.10.287.1490">
    <property type="match status" value="1"/>
</dbReference>